<reference evidence="2" key="1">
    <citation type="submission" date="2018-10" db="EMBL/GenBank/DDBJ databases">
        <title>Effector identification in a new, highly contiguous assembly of the strawberry crown rot pathogen Phytophthora cactorum.</title>
        <authorList>
            <person name="Armitage A.D."/>
            <person name="Nellist C.F."/>
            <person name="Bates H."/>
            <person name="Vickerstaff R.J."/>
            <person name="Harrison R.J."/>
        </authorList>
    </citation>
    <scope>NUCLEOTIDE SEQUENCE</scope>
    <source>
        <strain evidence="2">4040</strain>
    </source>
</reference>
<proteinExistence type="predicted"/>
<sequence length="61" mass="6320">MASTFVPSRLPPVGKEKHGKKSGSSGGSVPSSLGLASTPRSPSRRSRHANLAKRRGSPPRA</sequence>
<name>A0A8T1LMD5_9STRA</name>
<evidence type="ECO:0000256" key="1">
    <source>
        <dbReference type="SAM" id="MobiDB-lite"/>
    </source>
</evidence>
<comment type="caution">
    <text evidence="2">The sequence shown here is derived from an EMBL/GenBank/DDBJ whole genome shotgun (WGS) entry which is preliminary data.</text>
</comment>
<organism evidence="2 3">
    <name type="scientific">Phytophthora cactorum</name>
    <dbReference type="NCBI Taxonomy" id="29920"/>
    <lineage>
        <taxon>Eukaryota</taxon>
        <taxon>Sar</taxon>
        <taxon>Stramenopiles</taxon>
        <taxon>Oomycota</taxon>
        <taxon>Peronosporomycetes</taxon>
        <taxon>Peronosporales</taxon>
        <taxon>Peronosporaceae</taxon>
        <taxon>Phytophthora</taxon>
    </lineage>
</organism>
<dbReference type="AlphaFoldDB" id="A0A8T1LMD5"/>
<dbReference type="EMBL" id="RCMK01000021">
    <property type="protein sequence ID" value="KAG2953817.1"/>
    <property type="molecule type" value="Genomic_DNA"/>
</dbReference>
<accession>A0A8T1LMD5</accession>
<feature type="compositionally biased region" description="Low complexity" evidence="1">
    <location>
        <begin position="27"/>
        <end position="41"/>
    </location>
</feature>
<protein>
    <submittedName>
        <fullName evidence="2">Uncharacterized protein</fullName>
    </submittedName>
</protein>
<evidence type="ECO:0000313" key="2">
    <source>
        <dbReference type="EMBL" id="KAG2953817.1"/>
    </source>
</evidence>
<feature type="region of interest" description="Disordered" evidence="1">
    <location>
        <begin position="1"/>
        <end position="61"/>
    </location>
</feature>
<dbReference type="Proteomes" id="UP000736787">
    <property type="component" value="Unassembled WGS sequence"/>
</dbReference>
<evidence type="ECO:0000313" key="3">
    <source>
        <dbReference type="Proteomes" id="UP000736787"/>
    </source>
</evidence>
<feature type="compositionally biased region" description="Basic residues" evidence="1">
    <location>
        <begin position="42"/>
        <end position="61"/>
    </location>
</feature>
<gene>
    <name evidence="2" type="ORF">PC117_g1775</name>
</gene>